<dbReference type="Proteomes" id="UP000688947">
    <property type="component" value="Unassembled WGS sequence"/>
</dbReference>
<comment type="caution">
    <text evidence="1">The sequence shown here is derived from an EMBL/GenBank/DDBJ whole genome shotgun (WGS) entry which is preliminary data.</text>
</comment>
<gene>
    <name evidence="1" type="ORF">JG687_00012677</name>
</gene>
<dbReference type="AlphaFoldDB" id="A0A8T1U153"/>
<dbReference type="EMBL" id="JAENGZ010000869">
    <property type="protein sequence ID" value="KAG6952968.1"/>
    <property type="molecule type" value="Genomic_DNA"/>
</dbReference>
<evidence type="ECO:0000313" key="1">
    <source>
        <dbReference type="EMBL" id="KAG6952968.1"/>
    </source>
</evidence>
<reference evidence="1" key="1">
    <citation type="submission" date="2021-01" db="EMBL/GenBank/DDBJ databases">
        <title>Phytophthora aleatoria, a newly-described species from Pinus radiata is distinct from Phytophthora cactorum isolates based on comparative genomics.</title>
        <authorList>
            <person name="Mcdougal R."/>
            <person name="Panda P."/>
            <person name="Williams N."/>
            <person name="Studholme D.J."/>
        </authorList>
    </citation>
    <scope>NUCLEOTIDE SEQUENCE</scope>
    <source>
        <strain evidence="1">NZFS 3830</strain>
    </source>
</reference>
<evidence type="ECO:0008006" key="3">
    <source>
        <dbReference type="Google" id="ProtNLM"/>
    </source>
</evidence>
<organism evidence="1 2">
    <name type="scientific">Phytophthora cactorum</name>
    <dbReference type="NCBI Taxonomy" id="29920"/>
    <lineage>
        <taxon>Eukaryota</taxon>
        <taxon>Sar</taxon>
        <taxon>Stramenopiles</taxon>
        <taxon>Oomycota</taxon>
        <taxon>Peronosporomycetes</taxon>
        <taxon>Peronosporales</taxon>
        <taxon>Peronosporaceae</taxon>
        <taxon>Phytophthora</taxon>
    </lineage>
</organism>
<dbReference type="VEuPathDB" id="FungiDB:PC110_g16785"/>
<dbReference type="OrthoDB" id="109811at2759"/>
<name>A0A8T1U153_9STRA</name>
<sequence>MLRPTQVDGVSCGVFCATQAYSYVSGNRSLKTGKTISTGNLEQIRLRLLWVLLQGSTTATESKDAGVWAEMVEIRKLVKKSFDSD</sequence>
<proteinExistence type="predicted"/>
<protein>
    <recommendedName>
        <fullName evidence="3">Ubiquitin-like protease family profile domain-containing protein</fullName>
    </recommendedName>
</protein>
<accession>A0A8T1U153</accession>
<evidence type="ECO:0000313" key="2">
    <source>
        <dbReference type="Proteomes" id="UP000688947"/>
    </source>
</evidence>